<dbReference type="CDD" id="cd15939">
    <property type="entry name" value="7tmA_OR4A-like"/>
    <property type="match status" value="1"/>
</dbReference>
<evidence type="ECO:0000256" key="7">
    <source>
        <dbReference type="ARBA" id="ARBA00023170"/>
    </source>
</evidence>
<sequence length="322" mass="36372">MFPLDTRGNMGRYVKNRNNMTEFILLGLTLNPKMQKVIFVVFMGFYIVSVVGNVVTMVTTTTSPLLGPSMYFFLAHLSFIDVCYSCVNIPKLNVDSLHKKKASSFIECMCQIFGEHLFAGADVILLTAMAYDHYMAICKPLHYKTIMNWQVCWLLVGVAWAGGFLHAIIQILFIFRLHFCGPNIIDHFMCDLKTLLNLACTDTHTLGLFVAANSGFICLLIVLLLVGSYTIILFSLRTWSLEPRQKALSILISHITMILLFFVPSIFTYMKPAVTLPIDKAVAVFYTMITPMLNPLIHTLRSDQMKNAIRKLCGRKVISSDQ</sequence>
<keyword evidence="7" id="KW-0675">Receptor</keyword>
<feature type="domain" description="G-protein coupled receptors family 1 profile" evidence="10">
    <location>
        <begin position="52"/>
        <end position="298"/>
    </location>
</feature>
<keyword evidence="3 9" id="KW-0812">Transmembrane</keyword>
<dbReference type="InterPro" id="IPR000276">
    <property type="entry name" value="GPCR_Rhodpsn"/>
</dbReference>
<dbReference type="Gene3D" id="1.20.1070.10">
    <property type="entry name" value="Rhodopsin 7-helix transmembrane proteins"/>
    <property type="match status" value="1"/>
</dbReference>
<feature type="transmembrane region" description="Helical" evidence="9">
    <location>
        <begin position="248"/>
        <end position="269"/>
    </location>
</feature>
<dbReference type="Proteomes" id="UP001652663">
    <property type="component" value="Chromosome 23"/>
</dbReference>
<evidence type="ECO:0000313" key="11">
    <source>
        <dbReference type="Proteomes" id="UP001652663"/>
    </source>
</evidence>
<evidence type="ECO:0000256" key="3">
    <source>
        <dbReference type="ARBA" id="ARBA00022692"/>
    </source>
</evidence>
<evidence type="ECO:0000256" key="4">
    <source>
        <dbReference type="ARBA" id="ARBA00022989"/>
    </source>
</evidence>
<evidence type="ECO:0000313" key="12">
    <source>
        <dbReference type="RefSeq" id="XP_070634427.1"/>
    </source>
</evidence>
<dbReference type="PRINTS" id="PR00245">
    <property type="entry name" value="OLFACTORYR"/>
</dbReference>
<evidence type="ECO:0000256" key="2">
    <source>
        <dbReference type="ARBA" id="ARBA00004141"/>
    </source>
</evidence>
<keyword evidence="4 9" id="KW-1133">Transmembrane helix</keyword>
<dbReference type="InterPro" id="IPR017452">
    <property type="entry name" value="GPCR_Rhodpsn_7TM"/>
</dbReference>
<feature type="transmembrane region" description="Helical" evidence="9">
    <location>
        <begin position="37"/>
        <end position="58"/>
    </location>
</feature>
<dbReference type="InterPro" id="IPR050427">
    <property type="entry name" value="Olfactory_Receptors"/>
</dbReference>
<gene>
    <name evidence="12" type="primary">LOC139179039</name>
</gene>
<dbReference type="SUPFAM" id="SSF81321">
    <property type="entry name" value="Family A G protein-coupled receptor-like"/>
    <property type="match status" value="1"/>
</dbReference>
<feature type="transmembrane region" description="Helical" evidence="9">
    <location>
        <begin position="214"/>
        <end position="236"/>
    </location>
</feature>
<dbReference type="InterPro" id="IPR000725">
    <property type="entry name" value="Olfact_rcpt"/>
</dbReference>
<protein>
    <submittedName>
        <fullName evidence="12">Olfactory receptor 4C46-like</fullName>
    </submittedName>
</protein>
<keyword evidence="5" id="KW-0297">G-protein coupled receptor</keyword>
<evidence type="ECO:0000256" key="6">
    <source>
        <dbReference type="ARBA" id="ARBA00023136"/>
    </source>
</evidence>
<keyword evidence="6 9" id="KW-0472">Membrane</keyword>
<dbReference type="RefSeq" id="XP_070634427.1">
    <property type="nucleotide sequence ID" value="XM_070778326.1"/>
</dbReference>
<keyword evidence="11" id="KW-1185">Reference proteome</keyword>
<name>A0ABM4RFV8_BOSIN</name>
<dbReference type="PANTHER" id="PTHR48002">
    <property type="entry name" value="OLFACTORY RECEPTOR"/>
    <property type="match status" value="1"/>
</dbReference>
<evidence type="ECO:0000256" key="9">
    <source>
        <dbReference type="SAM" id="Phobius"/>
    </source>
</evidence>
<evidence type="ECO:0000256" key="1">
    <source>
        <dbReference type="ARBA" id="ARBA00003929"/>
    </source>
</evidence>
<organism evidence="11 12">
    <name type="scientific">Bos indicus</name>
    <name type="common">Zebu</name>
    <dbReference type="NCBI Taxonomy" id="9915"/>
    <lineage>
        <taxon>Eukaryota</taxon>
        <taxon>Metazoa</taxon>
        <taxon>Chordata</taxon>
        <taxon>Craniata</taxon>
        <taxon>Vertebrata</taxon>
        <taxon>Euteleostomi</taxon>
        <taxon>Mammalia</taxon>
        <taxon>Eutheria</taxon>
        <taxon>Laurasiatheria</taxon>
        <taxon>Artiodactyla</taxon>
        <taxon>Ruminantia</taxon>
        <taxon>Pecora</taxon>
        <taxon>Bovidae</taxon>
        <taxon>Bovinae</taxon>
        <taxon>Bos</taxon>
    </lineage>
</organism>
<reference evidence="12" key="1">
    <citation type="submission" date="2025-08" db="UniProtKB">
        <authorList>
            <consortium name="RefSeq"/>
        </authorList>
    </citation>
    <scope>IDENTIFICATION</scope>
    <source>
        <tissue evidence="12">Blood</tissue>
    </source>
</reference>
<evidence type="ECO:0000256" key="5">
    <source>
        <dbReference type="ARBA" id="ARBA00023040"/>
    </source>
</evidence>
<dbReference type="PRINTS" id="PR00237">
    <property type="entry name" value="GPCRRHODOPSN"/>
</dbReference>
<accession>A0ABM4RFV8</accession>
<proteinExistence type="predicted"/>
<comment type="subcellular location">
    <subcellularLocation>
        <location evidence="2">Membrane</location>
        <topology evidence="2">Multi-pass membrane protein</topology>
    </subcellularLocation>
</comment>
<evidence type="ECO:0000259" key="10">
    <source>
        <dbReference type="PROSITE" id="PS50262"/>
    </source>
</evidence>
<comment type="function">
    <text evidence="1">Putative odorant or sperm cell receptor.</text>
</comment>
<dbReference type="PROSITE" id="PS50262">
    <property type="entry name" value="G_PROTEIN_RECEP_F1_2"/>
    <property type="match status" value="1"/>
</dbReference>
<dbReference type="Pfam" id="PF13853">
    <property type="entry name" value="7tm_4"/>
    <property type="match status" value="1"/>
</dbReference>
<feature type="transmembrane region" description="Helical" evidence="9">
    <location>
        <begin position="151"/>
        <end position="175"/>
    </location>
</feature>
<feature type="transmembrane region" description="Helical" evidence="9">
    <location>
        <begin position="281"/>
        <end position="300"/>
    </location>
</feature>
<dbReference type="GeneID" id="139179039"/>
<feature type="transmembrane region" description="Helical" evidence="9">
    <location>
        <begin position="70"/>
        <end position="90"/>
    </location>
</feature>
<evidence type="ECO:0000256" key="8">
    <source>
        <dbReference type="ARBA" id="ARBA00023224"/>
    </source>
</evidence>
<keyword evidence="8" id="KW-0807">Transducer</keyword>